<dbReference type="InterPro" id="IPR046529">
    <property type="entry name" value="DUF6594"/>
</dbReference>
<evidence type="ECO:0000259" key="2">
    <source>
        <dbReference type="Pfam" id="PF20237"/>
    </source>
</evidence>
<protein>
    <recommendedName>
        <fullName evidence="2">DUF6594 domain-containing protein</fullName>
    </recommendedName>
</protein>
<sequence length="267" mass="30164">MAGYETLGSMMGAHPEVAVIRRFGSLNARNILYLQAELTALELKLKKCAEADMDSGHQDRTIYDRDWQTLSESLHSEDGSPEQWKTILSIRTLLKEYNEAIVLQNLVMKLKAPNAKDLQFLQTWMQTPSMGNVYLLGSDSDIWEKPDPYDLICLKRRENHSPISRFLSGFIVNWYHWLLGRYLRKPDGTSLHANTVHYSQDTLLYLSTLIGTVFASILPVVSTIVLYYVRSMTSRLALVGVFTGMFSAALGIFTNGRTIEIFSATAA</sequence>
<reference evidence="3" key="1">
    <citation type="journal article" date="2020" name="Stud. Mycol.">
        <title>101 Dothideomycetes genomes: a test case for predicting lifestyles and emergence of pathogens.</title>
        <authorList>
            <person name="Haridas S."/>
            <person name="Albert R."/>
            <person name="Binder M."/>
            <person name="Bloem J."/>
            <person name="Labutti K."/>
            <person name="Salamov A."/>
            <person name="Andreopoulos B."/>
            <person name="Baker S."/>
            <person name="Barry K."/>
            <person name="Bills G."/>
            <person name="Bluhm B."/>
            <person name="Cannon C."/>
            <person name="Castanera R."/>
            <person name="Culley D."/>
            <person name="Daum C."/>
            <person name="Ezra D."/>
            <person name="Gonzalez J."/>
            <person name="Henrissat B."/>
            <person name="Kuo A."/>
            <person name="Liang C."/>
            <person name="Lipzen A."/>
            <person name="Lutzoni F."/>
            <person name="Magnuson J."/>
            <person name="Mondo S."/>
            <person name="Nolan M."/>
            <person name="Ohm R."/>
            <person name="Pangilinan J."/>
            <person name="Park H.-J."/>
            <person name="Ramirez L."/>
            <person name="Alfaro M."/>
            <person name="Sun H."/>
            <person name="Tritt A."/>
            <person name="Yoshinaga Y."/>
            <person name="Zwiers L.-H."/>
            <person name="Turgeon B."/>
            <person name="Goodwin S."/>
            <person name="Spatafora J."/>
            <person name="Crous P."/>
            <person name="Grigoriev I."/>
        </authorList>
    </citation>
    <scope>NUCLEOTIDE SEQUENCE</scope>
    <source>
        <strain evidence="3">CBS 690.94</strain>
    </source>
</reference>
<evidence type="ECO:0000313" key="3">
    <source>
        <dbReference type="EMBL" id="KAF2446933.1"/>
    </source>
</evidence>
<organism evidence="3 4">
    <name type="scientific">Karstenula rhodostoma CBS 690.94</name>
    <dbReference type="NCBI Taxonomy" id="1392251"/>
    <lineage>
        <taxon>Eukaryota</taxon>
        <taxon>Fungi</taxon>
        <taxon>Dikarya</taxon>
        <taxon>Ascomycota</taxon>
        <taxon>Pezizomycotina</taxon>
        <taxon>Dothideomycetes</taxon>
        <taxon>Pleosporomycetidae</taxon>
        <taxon>Pleosporales</taxon>
        <taxon>Massarineae</taxon>
        <taxon>Didymosphaeriaceae</taxon>
        <taxon>Karstenula</taxon>
    </lineage>
</organism>
<keyword evidence="1" id="KW-1133">Transmembrane helix</keyword>
<feature type="transmembrane region" description="Helical" evidence="1">
    <location>
        <begin position="236"/>
        <end position="253"/>
    </location>
</feature>
<keyword evidence="4" id="KW-1185">Reference proteome</keyword>
<dbReference type="Proteomes" id="UP000799764">
    <property type="component" value="Unassembled WGS sequence"/>
</dbReference>
<dbReference type="OrthoDB" id="5342093at2759"/>
<keyword evidence="1" id="KW-0812">Transmembrane</keyword>
<evidence type="ECO:0000313" key="4">
    <source>
        <dbReference type="Proteomes" id="UP000799764"/>
    </source>
</evidence>
<dbReference type="Pfam" id="PF20237">
    <property type="entry name" value="DUF6594"/>
    <property type="match status" value="1"/>
</dbReference>
<proteinExistence type="predicted"/>
<accession>A0A9P4UEZ1</accession>
<evidence type="ECO:0000256" key="1">
    <source>
        <dbReference type="SAM" id="Phobius"/>
    </source>
</evidence>
<name>A0A9P4UEZ1_9PLEO</name>
<feature type="transmembrane region" description="Helical" evidence="1">
    <location>
        <begin position="203"/>
        <end position="229"/>
    </location>
</feature>
<dbReference type="AlphaFoldDB" id="A0A9P4UEZ1"/>
<dbReference type="PANTHER" id="PTHR34502">
    <property type="entry name" value="DUF6594 DOMAIN-CONTAINING PROTEIN-RELATED"/>
    <property type="match status" value="1"/>
</dbReference>
<feature type="domain" description="DUF6594" evidence="2">
    <location>
        <begin position="4"/>
        <end position="267"/>
    </location>
</feature>
<dbReference type="PANTHER" id="PTHR34502:SF5">
    <property type="entry name" value="DUF6594 DOMAIN-CONTAINING PROTEIN"/>
    <property type="match status" value="1"/>
</dbReference>
<keyword evidence="1" id="KW-0472">Membrane</keyword>
<gene>
    <name evidence="3" type="ORF">P171DRAFT_409204</name>
</gene>
<dbReference type="EMBL" id="MU001497">
    <property type="protein sequence ID" value="KAF2446933.1"/>
    <property type="molecule type" value="Genomic_DNA"/>
</dbReference>
<comment type="caution">
    <text evidence="3">The sequence shown here is derived from an EMBL/GenBank/DDBJ whole genome shotgun (WGS) entry which is preliminary data.</text>
</comment>